<gene>
    <name evidence="2" type="ORF">DCAR_029161</name>
    <name evidence="3" type="ORF">DCAR_0933518</name>
</gene>
<protein>
    <submittedName>
        <fullName evidence="2">Uncharacterized protein</fullName>
    </submittedName>
</protein>
<keyword evidence="1" id="KW-0472">Membrane</keyword>
<keyword evidence="1" id="KW-0812">Transmembrane</keyword>
<reference evidence="3" key="2">
    <citation type="submission" date="2022-03" db="EMBL/GenBank/DDBJ databases">
        <title>Draft title - Genomic analysis of global carrot germplasm unveils the trajectory of domestication and the origin of high carotenoid orange carrot.</title>
        <authorList>
            <person name="Iorizzo M."/>
            <person name="Ellison S."/>
            <person name="Senalik D."/>
            <person name="Macko-Podgorni A."/>
            <person name="Grzebelus D."/>
            <person name="Bostan H."/>
            <person name="Rolling W."/>
            <person name="Curaba J."/>
            <person name="Simon P."/>
        </authorList>
    </citation>
    <scope>NUCLEOTIDE SEQUENCE</scope>
    <source>
        <tissue evidence="3">Leaf</tissue>
    </source>
</reference>
<name>A0A175YEF4_DAUCS</name>
<evidence type="ECO:0000256" key="1">
    <source>
        <dbReference type="SAM" id="Phobius"/>
    </source>
</evidence>
<dbReference type="EMBL" id="LNRQ01000009">
    <property type="protein sequence ID" value="KZM81548.1"/>
    <property type="molecule type" value="Genomic_DNA"/>
</dbReference>
<accession>A0A175YEF4</accession>
<organism evidence="2">
    <name type="scientific">Daucus carota subsp. sativus</name>
    <name type="common">Carrot</name>
    <dbReference type="NCBI Taxonomy" id="79200"/>
    <lineage>
        <taxon>Eukaryota</taxon>
        <taxon>Viridiplantae</taxon>
        <taxon>Streptophyta</taxon>
        <taxon>Embryophyta</taxon>
        <taxon>Tracheophyta</taxon>
        <taxon>Spermatophyta</taxon>
        <taxon>Magnoliopsida</taxon>
        <taxon>eudicotyledons</taxon>
        <taxon>Gunneridae</taxon>
        <taxon>Pentapetalae</taxon>
        <taxon>asterids</taxon>
        <taxon>campanulids</taxon>
        <taxon>Apiales</taxon>
        <taxon>Apiaceae</taxon>
        <taxon>Apioideae</taxon>
        <taxon>Scandiceae</taxon>
        <taxon>Daucinae</taxon>
        <taxon>Daucus</taxon>
        <taxon>Daucus sect. Daucus</taxon>
    </lineage>
</organism>
<evidence type="ECO:0000313" key="4">
    <source>
        <dbReference type="Proteomes" id="UP000077755"/>
    </source>
</evidence>
<dbReference type="AlphaFoldDB" id="A0A175YEF4"/>
<sequence>MGILKEMIEQMSWCISVRWELQDMRFDAIYNDVRFIAMAVVSTALSCFIAVRSRR</sequence>
<dbReference type="Gramene" id="KZM81548">
    <property type="protein sequence ID" value="KZM81548"/>
    <property type="gene ID" value="DCAR_029161"/>
</dbReference>
<reference evidence="2" key="1">
    <citation type="journal article" date="2016" name="Nat. Genet.">
        <title>A high-quality carrot genome assembly provides new insights into carotenoid accumulation and asterid genome evolution.</title>
        <authorList>
            <person name="Iorizzo M."/>
            <person name="Ellison S."/>
            <person name="Senalik D."/>
            <person name="Zeng P."/>
            <person name="Satapoomin P."/>
            <person name="Huang J."/>
            <person name="Bowman M."/>
            <person name="Iovene M."/>
            <person name="Sanseverino W."/>
            <person name="Cavagnaro P."/>
            <person name="Yildiz M."/>
            <person name="Macko-Podgorni A."/>
            <person name="Moranska E."/>
            <person name="Grzebelus E."/>
            <person name="Grzebelus D."/>
            <person name="Ashrafi H."/>
            <person name="Zheng Z."/>
            <person name="Cheng S."/>
            <person name="Spooner D."/>
            <person name="Van Deynze A."/>
            <person name="Simon P."/>
        </authorList>
    </citation>
    <scope>NUCLEOTIDE SEQUENCE [LARGE SCALE GENOMIC DNA]</scope>
    <source>
        <tissue evidence="2">Leaf</tissue>
    </source>
</reference>
<keyword evidence="1" id="KW-1133">Transmembrane helix</keyword>
<keyword evidence="4" id="KW-1185">Reference proteome</keyword>
<evidence type="ECO:0000313" key="2">
    <source>
        <dbReference type="EMBL" id="KZM81548.1"/>
    </source>
</evidence>
<dbReference type="Proteomes" id="UP000077755">
    <property type="component" value="Chromosome 9"/>
</dbReference>
<feature type="transmembrane region" description="Helical" evidence="1">
    <location>
        <begin position="33"/>
        <end position="51"/>
    </location>
</feature>
<evidence type="ECO:0000313" key="3">
    <source>
        <dbReference type="EMBL" id="WOH14003.1"/>
    </source>
</evidence>
<dbReference type="EMBL" id="CP093351">
    <property type="protein sequence ID" value="WOH14003.1"/>
    <property type="molecule type" value="Genomic_DNA"/>
</dbReference>
<dbReference type="OMA" id="CVSTLWD"/>
<proteinExistence type="predicted"/>